<evidence type="ECO:0000313" key="2">
    <source>
        <dbReference type="EMBL" id="WFT74155.1"/>
    </source>
</evidence>
<organism evidence="2 3">
    <name type="scientific">Halobacillus naozhouensis</name>
    <dbReference type="NCBI Taxonomy" id="554880"/>
    <lineage>
        <taxon>Bacteria</taxon>
        <taxon>Bacillati</taxon>
        <taxon>Bacillota</taxon>
        <taxon>Bacilli</taxon>
        <taxon>Bacillales</taxon>
        <taxon>Bacillaceae</taxon>
        <taxon>Halobacillus</taxon>
    </lineage>
</organism>
<keyword evidence="1" id="KW-0472">Membrane</keyword>
<keyword evidence="1" id="KW-1133">Transmembrane helix</keyword>
<dbReference type="EMBL" id="CP121671">
    <property type="protein sequence ID" value="WFT74155.1"/>
    <property type="molecule type" value="Genomic_DNA"/>
</dbReference>
<reference evidence="2 3" key="1">
    <citation type="submission" date="2023-04" db="EMBL/GenBank/DDBJ databases">
        <title>Genome sequence of Halobacillus naozhouensis KACC 21980.</title>
        <authorList>
            <person name="Kim S."/>
            <person name="Heo J."/>
            <person name="Kwon S.-W."/>
        </authorList>
    </citation>
    <scope>NUCLEOTIDE SEQUENCE [LARGE SCALE GENOMIC DNA]</scope>
    <source>
        <strain evidence="2 3">KCTC 13234</strain>
    </source>
</reference>
<dbReference type="Proteomes" id="UP001221597">
    <property type="component" value="Chromosome"/>
</dbReference>
<keyword evidence="3" id="KW-1185">Reference proteome</keyword>
<sequence>MDQRALKIMRIKQLVSTNALVIALFAIYLALLSAFEVRMSQMFFVLGAIVFAQTLLRWISRKSTKSVIPFFEQVAIYEKQKMGNEWRKQYNTGLICNFFLSGIFLLQAFWSRGSTDIAIQMELRFMLLLALCLVIMINIALCIHIRKVDRSKLQSDFKGYTLKTNIIGAVVGLVVAFAMFVGITFYVLTLS</sequence>
<protein>
    <submittedName>
        <fullName evidence="2">Uncharacterized protein</fullName>
    </submittedName>
</protein>
<dbReference type="RefSeq" id="WP_283076159.1">
    <property type="nucleotide sequence ID" value="NZ_CP121671.1"/>
</dbReference>
<feature type="transmembrane region" description="Helical" evidence="1">
    <location>
        <begin position="166"/>
        <end position="188"/>
    </location>
</feature>
<name>A0ABY8IVX7_9BACI</name>
<feature type="transmembrane region" description="Helical" evidence="1">
    <location>
        <begin position="14"/>
        <end position="35"/>
    </location>
</feature>
<feature type="transmembrane region" description="Helical" evidence="1">
    <location>
        <begin position="41"/>
        <end position="59"/>
    </location>
</feature>
<proteinExistence type="predicted"/>
<feature type="transmembrane region" description="Helical" evidence="1">
    <location>
        <begin position="90"/>
        <end position="110"/>
    </location>
</feature>
<evidence type="ECO:0000313" key="3">
    <source>
        <dbReference type="Proteomes" id="UP001221597"/>
    </source>
</evidence>
<feature type="transmembrane region" description="Helical" evidence="1">
    <location>
        <begin position="125"/>
        <end position="145"/>
    </location>
</feature>
<evidence type="ECO:0000256" key="1">
    <source>
        <dbReference type="SAM" id="Phobius"/>
    </source>
</evidence>
<accession>A0ABY8IVX7</accession>
<keyword evidence="1" id="KW-0812">Transmembrane</keyword>
<gene>
    <name evidence="2" type="ORF">P9989_17580</name>
</gene>